<dbReference type="GO" id="GO:0005783">
    <property type="term" value="C:endoplasmic reticulum"/>
    <property type="evidence" value="ECO:0007669"/>
    <property type="project" value="TreeGrafter"/>
</dbReference>
<dbReference type="InterPro" id="IPR012337">
    <property type="entry name" value="RNaseH-like_sf"/>
</dbReference>
<keyword evidence="6" id="KW-0408">Iron</keyword>
<evidence type="ECO:0000256" key="5">
    <source>
        <dbReference type="ARBA" id="ARBA00023002"/>
    </source>
</evidence>
<proteinExistence type="predicted"/>
<evidence type="ECO:0000256" key="1">
    <source>
        <dbReference type="ARBA" id="ARBA00001961"/>
    </source>
</evidence>
<dbReference type="GO" id="GO:0003676">
    <property type="term" value="F:nucleic acid binding"/>
    <property type="evidence" value="ECO:0007669"/>
    <property type="project" value="InterPro"/>
</dbReference>
<keyword evidence="3" id="KW-0847">Vitamin C</keyword>
<dbReference type="PROSITE" id="PS51471">
    <property type="entry name" value="FE2OG_OXY"/>
    <property type="match status" value="1"/>
</dbReference>
<keyword evidence="4" id="KW-0223">Dioxygenase</keyword>
<sequence length="356" mass="40555">MDHLQTRFHLPLYITYQEVITIPRACATLELFHSNLKCHLSPHVPLLQPVKEEQLWVEPKISLFYDVISDREINIMKSLALPSLKRAEVAEYSAGLGHRVSDTRVTKIAWLREMDHPLIPRMYRRIESITGLSSSSAEPFQMANYGLGGHFHLHMDVLPDTETYFGPEMGNRVATWLTYLSDVSGGGATVFPRLNLTVWPKKVSNSNPRIKVSWVKAHAGNIGNERADQLAKDATQHGQPYSHTKLPKPHIKGLLRKSMLEEWQTSWKNGDTGRKIYNIMPSVSLCPTNWIRKDVIFFSQHGPFPAYLKRFHLSDSDYCSCGGIGTALHYATECIYTVSWHMSAKLRTRMAEKGRQ</sequence>
<dbReference type="Pfam" id="PF00075">
    <property type="entry name" value="RNase_H"/>
    <property type="match status" value="1"/>
</dbReference>
<evidence type="ECO:0000256" key="4">
    <source>
        <dbReference type="ARBA" id="ARBA00022964"/>
    </source>
</evidence>
<dbReference type="SMART" id="SM00702">
    <property type="entry name" value="P4Hc"/>
    <property type="match status" value="1"/>
</dbReference>
<keyword evidence="5" id="KW-0560">Oxidoreductase</keyword>
<dbReference type="EMBL" id="BGPR01017574">
    <property type="protein sequence ID" value="GBN76556.1"/>
    <property type="molecule type" value="Genomic_DNA"/>
</dbReference>
<dbReference type="AlphaFoldDB" id="A0A4Y2RMK4"/>
<comment type="caution">
    <text evidence="8">The sequence shown here is derived from an EMBL/GenBank/DDBJ whole genome shotgun (WGS) entry which is preliminary data.</text>
</comment>
<evidence type="ECO:0000256" key="6">
    <source>
        <dbReference type="ARBA" id="ARBA00023004"/>
    </source>
</evidence>
<protein>
    <submittedName>
        <fullName evidence="8">Prolyl 4-hydroxylase subunit alpha-1</fullName>
    </submittedName>
</protein>
<evidence type="ECO:0000256" key="3">
    <source>
        <dbReference type="ARBA" id="ARBA00022896"/>
    </source>
</evidence>
<dbReference type="InterPro" id="IPR006620">
    <property type="entry name" value="Pro_4_hyd_alph"/>
</dbReference>
<dbReference type="InterPro" id="IPR005123">
    <property type="entry name" value="Oxoglu/Fe-dep_dioxygenase_dom"/>
</dbReference>
<evidence type="ECO:0000256" key="2">
    <source>
        <dbReference type="ARBA" id="ARBA00022723"/>
    </source>
</evidence>
<comment type="cofactor">
    <cofactor evidence="1">
        <name>L-ascorbate</name>
        <dbReference type="ChEBI" id="CHEBI:38290"/>
    </cofactor>
</comment>
<dbReference type="GO" id="GO:0031418">
    <property type="term" value="F:L-ascorbic acid binding"/>
    <property type="evidence" value="ECO:0007669"/>
    <property type="project" value="UniProtKB-KW"/>
</dbReference>
<dbReference type="OrthoDB" id="411823at2759"/>
<evidence type="ECO:0000313" key="9">
    <source>
        <dbReference type="Proteomes" id="UP000499080"/>
    </source>
</evidence>
<dbReference type="InterPro" id="IPR002156">
    <property type="entry name" value="RNaseH_domain"/>
</dbReference>
<keyword evidence="2" id="KW-0479">Metal-binding</keyword>
<organism evidence="8 9">
    <name type="scientific">Araneus ventricosus</name>
    <name type="common">Orbweaver spider</name>
    <name type="synonym">Epeira ventricosa</name>
    <dbReference type="NCBI Taxonomy" id="182803"/>
    <lineage>
        <taxon>Eukaryota</taxon>
        <taxon>Metazoa</taxon>
        <taxon>Ecdysozoa</taxon>
        <taxon>Arthropoda</taxon>
        <taxon>Chelicerata</taxon>
        <taxon>Arachnida</taxon>
        <taxon>Araneae</taxon>
        <taxon>Araneomorphae</taxon>
        <taxon>Entelegynae</taxon>
        <taxon>Araneoidea</taxon>
        <taxon>Araneidae</taxon>
        <taxon>Araneus</taxon>
    </lineage>
</organism>
<dbReference type="PANTHER" id="PTHR10869">
    <property type="entry name" value="PROLYL 4-HYDROXYLASE ALPHA SUBUNIT"/>
    <property type="match status" value="1"/>
</dbReference>
<dbReference type="SUPFAM" id="SSF53098">
    <property type="entry name" value="Ribonuclease H-like"/>
    <property type="match status" value="1"/>
</dbReference>
<dbReference type="GO" id="GO:0005506">
    <property type="term" value="F:iron ion binding"/>
    <property type="evidence" value="ECO:0007669"/>
    <property type="project" value="InterPro"/>
</dbReference>
<dbReference type="Gene3D" id="2.60.120.620">
    <property type="entry name" value="q2cbj1_9rhob like domain"/>
    <property type="match status" value="1"/>
</dbReference>
<dbReference type="InterPro" id="IPR045054">
    <property type="entry name" value="P4HA-like"/>
</dbReference>
<dbReference type="GO" id="GO:0004523">
    <property type="term" value="F:RNA-DNA hybrid ribonuclease activity"/>
    <property type="evidence" value="ECO:0007669"/>
    <property type="project" value="InterPro"/>
</dbReference>
<dbReference type="Proteomes" id="UP000499080">
    <property type="component" value="Unassembled WGS sequence"/>
</dbReference>
<keyword evidence="9" id="KW-1185">Reference proteome</keyword>
<dbReference type="GO" id="GO:0004656">
    <property type="term" value="F:procollagen-proline 4-dioxygenase activity"/>
    <property type="evidence" value="ECO:0007669"/>
    <property type="project" value="TreeGrafter"/>
</dbReference>
<evidence type="ECO:0000259" key="7">
    <source>
        <dbReference type="PROSITE" id="PS51471"/>
    </source>
</evidence>
<name>A0A4Y2RMK4_ARAVE</name>
<feature type="domain" description="Fe2OG dioxygenase" evidence="7">
    <location>
        <begin position="136"/>
        <end position="270"/>
    </location>
</feature>
<gene>
    <name evidence="8" type="primary">P4ha1_0</name>
    <name evidence="8" type="ORF">AVEN_66866_1</name>
</gene>
<evidence type="ECO:0000313" key="8">
    <source>
        <dbReference type="EMBL" id="GBN76556.1"/>
    </source>
</evidence>
<dbReference type="PANTHER" id="PTHR10869:SF244">
    <property type="entry name" value="PROLYL 4-HYDROXYLASE SUBUNIT ALPHA-2"/>
    <property type="match status" value="1"/>
</dbReference>
<accession>A0A4Y2RMK4</accession>
<reference evidence="8 9" key="1">
    <citation type="journal article" date="2019" name="Sci. Rep.">
        <title>Orb-weaving spider Araneus ventricosus genome elucidates the spidroin gene catalogue.</title>
        <authorList>
            <person name="Kono N."/>
            <person name="Nakamura H."/>
            <person name="Ohtoshi R."/>
            <person name="Moran D.A.P."/>
            <person name="Shinohara A."/>
            <person name="Yoshida Y."/>
            <person name="Fujiwara M."/>
            <person name="Mori M."/>
            <person name="Tomita M."/>
            <person name="Arakawa K."/>
        </authorList>
    </citation>
    <scope>NUCLEOTIDE SEQUENCE [LARGE SCALE GENOMIC DNA]</scope>
</reference>